<dbReference type="Gene3D" id="3.60.21.70">
    <property type="entry name" value="PhoD-like phosphatase"/>
    <property type="match status" value="1"/>
</dbReference>
<reference evidence="2 3" key="1">
    <citation type="submission" date="2019-11" db="EMBL/GenBank/DDBJ databases">
        <title>Draft Genome Sequences of Six Type Strains of the Genus Massilia.</title>
        <authorList>
            <person name="Miess H."/>
            <person name="Frediansyah A."/>
            <person name="Goeker M."/>
            <person name="Gross H."/>
        </authorList>
    </citation>
    <scope>NUCLEOTIDE SEQUENCE [LARGE SCALE GENOMIC DNA]</scope>
    <source>
        <strain evidence="2 3">DSM 17513</strain>
    </source>
</reference>
<dbReference type="Pfam" id="PF09423">
    <property type="entry name" value="PhoD"/>
    <property type="match status" value="1"/>
</dbReference>
<evidence type="ECO:0000313" key="3">
    <source>
        <dbReference type="Proteomes" id="UP000431684"/>
    </source>
</evidence>
<dbReference type="PANTHER" id="PTHR33987">
    <property type="entry name" value="CALCINEURIN-LIKE METALLO-PHOSPHOESTERASE SUPERFAMILY PROTEIN"/>
    <property type="match status" value="1"/>
</dbReference>
<dbReference type="InterPro" id="IPR038607">
    <property type="entry name" value="PhoD-like_sf"/>
</dbReference>
<evidence type="ECO:0000259" key="1">
    <source>
        <dbReference type="Pfam" id="PF09423"/>
    </source>
</evidence>
<gene>
    <name evidence="2" type="ORF">GJV26_25905</name>
</gene>
<organism evidence="2 3">
    <name type="scientific">Pseudoduganella dura</name>
    <dbReference type="NCBI Taxonomy" id="321982"/>
    <lineage>
        <taxon>Bacteria</taxon>
        <taxon>Pseudomonadati</taxon>
        <taxon>Pseudomonadota</taxon>
        <taxon>Betaproteobacteria</taxon>
        <taxon>Burkholderiales</taxon>
        <taxon>Oxalobacteraceae</taxon>
        <taxon>Telluria group</taxon>
        <taxon>Pseudoduganella</taxon>
    </lineage>
</organism>
<dbReference type="InterPro" id="IPR018946">
    <property type="entry name" value="PhoD-like_MPP"/>
</dbReference>
<dbReference type="AlphaFoldDB" id="A0A6I3XH89"/>
<protein>
    <recommendedName>
        <fullName evidence="1">PhoD-like phosphatase metallophosphatase domain-containing protein</fullName>
    </recommendedName>
</protein>
<keyword evidence="3" id="KW-1185">Reference proteome</keyword>
<sequence>MVPTASGASTASASSGWIDRPCRNGGSRVHERGLVVNIAFTSCIDAVDDHEQEVWTTIAQHAPDVLVLLGDIMYMDYGLGFLGSQRPVGWPRKVTNDVFATTMHERYARQWSVASFRALLATGIPLGMTWDDHDFAWNNSRGRGRQKYFAVSRDKRLIAQGLFRQFRGACNDIGLSAYPAMPSLTELLEGPEEGIQARFDHEDVRFIMIDGRSFREDPRIRPDADMLGQPQREWIRQELSGWHGMVVIGSGSVLTGTGESWAEYSDYEWLLGLHNRQVVVLTGDIHRNVLPVRHSPFLYEVTSSGAAHPGLGGGLGNFGGARGNFGILTIGDIVSATLYSPDNPNGASATIRFGE</sequence>
<dbReference type="EMBL" id="WNWM01000002">
    <property type="protein sequence ID" value="MUI15867.1"/>
    <property type="molecule type" value="Genomic_DNA"/>
</dbReference>
<dbReference type="PANTHER" id="PTHR33987:SF1">
    <property type="entry name" value="CALCINEURIN-LIKE METALLO-PHOSPHOESTERASE SUPERFAMILY PROTEIN"/>
    <property type="match status" value="1"/>
</dbReference>
<dbReference type="SUPFAM" id="SSF56300">
    <property type="entry name" value="Metallo-dependent phosphatases"/>
    <property type="match status" value="1"/>
</dbReference>
<name>A0A6I3XH89_9BURK</name>
<dbReference type="OrthoDB" id="327733at2"/>
<proteinExistence type="predicted"/>
<comment type="caution">
    <text evidence="2">The sequence shown here is derived from an EMBL/GenBank/DDBJ whole genome shotgun (WGS) entry which is preliminary data.</text>
</comment>
<dbReference type="InterPro" id="IPR029052">
    <property type="entry name" value="Metallo-depent_PP-like"/>
</dbReference>
<accession>A0A6I3XH89</accession>
<dbReference type="Proteomes" id="UP000431684">
    <property type="component" value="Unassembled WGS sequence"/>
</dbReference>
<evidence type="ECO:0000313" key="2">
    <source>
        <dbReference type="EMBL" id="MUI15867.1"/>
    </source>
</evidence>
<feature type="domain" description="PhoD-like phosphatase metallophosphatase" evidence="1">
    <location>
        <begin position="39"/>
        <end position="240"/>
    </location>
</feature>